<evidence type="ECO:0000313" key="2">
    <source>
        <dbReference type="EMBL" id="HIU43807.1"/>
    </source>
</evidence>
<protein>
    <submittedName>
        <fullName evidence="2">Uncharacterized protein</fullName>
    </submittedName>
</protein>
<sequence length="311" mass="34255">MSKPPHYFAANKRQLRRLYGHTGGEYSEENVHTCPVLALVCFLAACGEQDGKTEIVNTDPAGTSESTPEPADTTPSQPENSNGSEKVITIDDEDGTVYGTITLTSWLNTENDEFAFADGEAQSWVYWNVGLGGSCIIEPSELAGYTYIDLVAYEQKDGVYFLTEGDNTPYHRLFADGEIHNIAFGDQGGEFPTASYGHPASFIFGTNDGGEPNMEDDLDDFTLKADGTMYLLNIEFYGEDGEYLYSCPSPFFVQGDSGEELQTAGSSYDEAPDSALEVDNPDYSLDDLLDDGYKTWDEMEHFEWDPDSQAD</sequence>
<dbReference type="AlphaFoldDB" id="A0A9D1IX71"/>
<gene>
    <name evidence="2" type="ORF">IAB67_05860</name>
</gene>
<feature type="region of interest" description="Disordered" evidence="1">
    <location>
        <begin position="262"/>
        <end position="282"/>
    </location>
</feature>
<feature type="compositionally biased region" description="Polar residues" evidence="1">
    <location>
        <begin position="60"/>
        <end position="84"/>
    </location>
</feature>
<feature type="region of interest" description="Disordered" evidence="1">
    <location>
        <begin position="54"/>
        <end position="86"/>
    </location>
</feature>
<proteinExistence type="predicted"/>
<evidence type="ECO:0000313" key="3">
    <source>
        <dbReference type="Proteomes" id="UP000824073"/>
    </source>
</evidence>
<comment type="caution">
    <text evidence="2">The sequence shown here is derived from an EMBL/GenBank/DDBJ whole genome shotgun (WGS) entry which is preliminary data.</text>
</comment>
<dbReference type="EMBL" id="DVMR01000047">
    <property type="protein sequence ID" value="HIU43807.1"/>
    <property type="molecule type" value="Genomic_DNA"/>
</dbReference>
<reference evidence="2" key="2">
    <citation type="journal article" date="2021" name="PeerJ">
        <title>Extensive microbial diversity within the chicken gut microbiome revealed by metagenomics and culture.</title>
        <authorList>
            <person name="Gilroy R."/>
            <person name="Ravi A."/>
            <person name="Getino M."/>
            <person name="Pursley I."/>
            <person name="Horton D.L."/>
            <person name="Alikhan N.F."/>
            <person name="Baker D."/>
            <person name="Gharbi K."/>
            <person name="Hall N."/>
            <person name="Watson M."/>
            <person name="Adriaenssens E.M."/>
            <person name="Foster-Nyarko E."/>
            <person name="Jarju S."/>
            <person name="Secka A."/>
            <person name="Antonio M."/>
            <person name="Oren A."/>
            <person name="Chaudhuri R.R."/>
            <person name="La Ragione R."/>
            <person name="Hildebrand F."/>
            <person name="Pallen M.J."/>
        </authorList>
    </citation>
    <scope>NUCLEOTIDE SEQUENCE</scope>
    <source>
        <strain evidence="2">CHK191-8634</strain>
    </source>
</reference>
<reference evidence="2" key="1">
    <citation type="submission" date="2020-10" db="EMBL/GenBank/DDBJ databases">
        <authorList>
            <person name="Gilroy R."/>
        </authorList>
    </citation>
    <scope>NUCLEOTIDE SEQUENCE</scope>
    <source>
        <strain evidence="2">CHK191-8634</strain>
    </source>
</reference>
<organism evidence="2 3">
    <name type="scientific">Candidatus Ventrousia excrementavium</name>
    <dbReference type="NCBI Taxonomy" id="2840961"/>
    <lineage>
        <taxon>Bacteria</taxon>
        <taxon>Bacillati</taxon>
        <taxon>Bacillota</taxon>
        <taxon>Clostridia</taxon>
        <taxon>Eubacteriales</taxon>
        <taxon>Clostridiaceae</taxon>
        <taxon>Clostridiaceae incertae sedis</taxon>
        <taxon>Candidatus Ventrousia</taxon>
    </lineage>
</organism>
<dbReference type="Proteomes" id="UP000824073">
    <property type="component" value="Unassembled WGS sequence"/>
</dbReference>
<evidence type="ECO:0000256" key="1">
    <source>
        <dbReference type="SAM" id="MobiDB-lite"/>
    </source>
</evidence>
<name>A0A9D1IX71_9CLOT</name>
<accession>A0A9D1IX71</accession>